<keyword evidence="4" id="KW-0804">Transcription</keyword>
<dbReference type="GO" id="GO:0003700">
    <property type="term" value="F:DNA-binding transcription factor activity"/>
    <property type="evidence" value="ECO:0007669"/>
    <property type="project" value="TreeGrafter"/>
</dbReference>
<dbReference type="InterPro" id="IPR036388">
    <property type="entry name" value="WH-like_DNA-bd_sf"/>
</dbReference>
<dbReference type="Gene3D" id="1.10.10.10">
    <property type="entry name" value="Winged helix-like DNA-binding domain superfamily/Winged helix DNA-binding domain"/>
    <property type="match status" value="1"/>
</dbReference>
<dbReference type="PANTHER" id="PTHR24567">
    <property type="entry name" value="CRP FAMILY TRANSCRIPTIONAL REGULATORY PROTEIN"/>
    <property type="match status" value="1"/>
</dbReference>
<comment type="caution">
    <text evidence="7">The sequence shown here is derived from an EMBL/GenBank/DDBJ whole genome shotgun (WGS) entry which is preliminary data.</text>
</comment>
<dbReference type="CDD" id="cd00038">
    <property type="entry name" value="CAP_ED"/>
    <property type="match status" value="1"/>
</dbReference>
<dbReference type="InterPro" id="IPR050397">
    <property type="entry name" value="Env_Response_Regulators"/>
</dbReference>
<dbReference type="PROSITE" id="PS50042">
    <property type="entry name" value="CNMP_BINDING_3"/>
    <property type="match status" value="1"/>
</dbReference>
<dbReference type="InterPro" id="IPR014710">
    <property type="entry name" value="RmlC-like_jellyroll"/>
</dbReference>
<dbReference type="PROSITE" id="PS50943">
    <property type="entry name" value="HTH_CROC1"/>
    <property type="match status" value="1"/>
</dbReference>
<dbReference type="Pfam" id="PF13545">
    <property type="entry name" value="HTH_Crp_2"/>
    <property type="match status" value="1"/>
</dbReference>
<dbReference type="InterPro" id="IPR001387">
    <property type="entry name" value="Cro/C1-type_HTH"/>
</dbReference>
<evidence type="ECO:0000313" key="8">
    <source>
        <dbReference type="Proteomes" id="UP000625210"/>
    </source>
</evidence>
<evidence type="ECO:0000259" key="6">
    <source>
        <dbReference type="PROSITE" id="PS50943"/>
    </source>
</evidence>
<dbReference type="Gene3D" id="2.60.120.10">
    <property type="entry name" value="Jelly Rolls"/>
    <property type="match status" value="1"/>
</dbReference>
<feature type="domain" description="HTH cro/C1-type" evidence="6">
    <location>
        <begin position="140"/>
        <end position="165"/>
    </location>
</feature>
<reference evidence="7" key="2">
    <citation type="submission" date="2020-09" db="EMBL/GenBank/DDBJ databases">
        <authorList>
            <person name="Sun Q."/>
            <person name="Zhou Y."/>
        </authorList>
    </citation>
    <scope>NUCLEOTIDE SEQUENCE</scope>
    <source>
        <strain evidence="7">CGMCC 1.15179</strain>
    </source>
</reference>
<keyword evidence="2" id="KW-0238">DNA-binding</keyword>
<dbReference type="CDD" id="cd00093">
    <property type="entry name" value="HTH_XRE"/>
    <property type="match status" value="1"/>
</dbReference>
<dbReference type="GO" id="GO:0005829">
    <property type="term" value="C:cytosol"/>
    <property type="evidence" value="ECO:0007669"/>
    <property type="project" value="TreeGrafter"/>
</dbReference>
<keyword evidence="8" id="KW-1185">Reference proteome</keyword>
<dbReference type="InterPro" id="IPR018490">
    <property type="entry name" value="cNMP-bd_dom_sf"/>
</dbReference>
<evidence type="ECO:0000259" key="5">
    <source>
        <dbReference type="PROSITE" id="PS50042"/>
    </source>
</evidence>
<keyword evidence="3" id="KW-0010">Activator</keyword>
<dbReference type="RefSeq" id="WP_188647822.1">
    <property type="nucleotide sequence ID" value="NZ_BMHQ01000006.1"/>
</dbReference>
<dbReference type="InterPro" id="IPR000595">
    <property type="entry name" value="cNMP-bd_dom"/>
</dbReference>
<organism evidence="7 8">
    <name type="scientific">Marinithermofilum abyssi</name>
    <dbReference type="NCBI Taxonomy" id="1571185"/>
    <lineage>
        <taxon>Bacteria</taxon>
        <taxon>Bacillati</taxon>
        <taxon>Bacillota</taxon>
        <taxon>Bacilli</taxon>
        <taxon>Bacillales</taxon>
        <taxon>Thermoactinomycetaceae</taxon>
        <taxon>Marinithermofilum</taxon>
    </lineage>
</organism>
<evidence type="ECO:0000256" key="4">
    <source>
        <dbReference type="ARBA" id="ARBA00023163"/>
    </source>
</evidence>
<protein>
    <submittedName>
        <fullName evidence="7">Crp/Fnr family transcriptional regulator</fullName>
    </submittedName>
</protein>
<gene>
    <name evidence="7" type="ORF">GCM10011571_20880</name>
</gene>
<evidence type="ECO:0000256" key="2">
    <source>
        <dbReference type="ARBA" id="ARBA00023125"/>
    </source>
</evidence>
<proteinExistence type="predicted"/>
<dbReference type="EMBL" id="BMHQ01000006">
    <property type="protein sequence ID" value="GGE18766.1"/>
    <property type="molecule type" value="Genomic_DNA"/>
</dbReference>
<dbReference type="InterPro" id="IPR012318">
    <property type="entry name" value="HTH_CRP"/>
</dbReference>
<dbReference type="Proteomes" id="UP000625210">
    <property type="component" value="Unassembled WGS sequence"/>
</dbReference>
<dbReference type="SUPFAM" id="SSF51206">
    <property type="entry name" value="cAMP-binding domain-like"/>
    <property type="match status" value="1"/>
</dbReference>
<evidence type="ECO:0000256" key="1">
    <source>
        <dbReference type="ARBA" id="ARBA00023015"/>
    </source>
</evidence>
<dbReference type="PANTHER" id="PTHR24567:SF74">
    <property type="entry name" value="HTH-TYPE TRANSCRIPTIONAL REGULATOR ARCR"/>
    <property type="match status" value="1"/>
</dbReference>
<sequence length="165" mass="19227">MKYHRGEIIFRQGETGNLFRLHTGLLKVVRLREDGTPFLFNILTPGEVFPHHSLLSPQPCHGTAIALVTSEVERIPAAAWYESLEENPYQYREAALLLQKTLRKIQERISMVTAHREDRIEGLRQWLARYFPDHPIEKMLTQEEMGQLLGISRETVNRLLNGKRR</sequence>
<accession>A0A8J2VI96</accession>
<keyword evidence="1" id="KW-0805">Transcription regulation</keyword>
<feature type="domain" description="Cyclic nucleotide-binding" evidence="5">
    <location>
        <begin position="1"/>
        <end position="75"/>
    </location>
</feature>
<evidence type="ECO:0000313" key="7">
    <source>
        <dbReference type="EMBL" id="GGE18766.1"/>
    </source>
</evidence>
<dbReference type="Pfam" id="PF00027">
    <property type="entry name" value="cNMP_binding"/>
    <property type="match status" value="1"/>
</dbReference>
<evidence type="ECO:0000256" key="3">
    <source>
        <dbReference type="ARBA" id="ARBA00023159"/>
    </source>
</evidence>
<reference evidence="7" key="1">
    <citation type="journal article" date="2014" name="Int. J. Syst. Evol. Microbiol.">
        <title>Complete genome sequence of Corynebacterium casei LMG S-19264T (=DSM 44701T), isolated from a smear-ripened cheese.</title>
        <authorList>
            <consortium name="US DOE Joint Genome Institute (JGI-PGF)"/>
            <person name="Walter F."/>
            <person name="Albersmeier A."/>
            <person name="Kalinowski J."/>
            <person name="Ruckert C."/>
        </authorList>
    </citation>
    <scope>NUCLEOTIDE SEQUENCE</scope>
    <source>
        <strain evidence="7">CGMCC 1.15179</strain>
    </source>
</reference>
<dbReference type="AlphaFoldDB" id="A0A8J2VI96"/>
<name>A0A8J2VI96_9BACL</name>